<keyword evidence="3" id="KW-0732">Signal</keyword>
<name>A0A839YX60_9SPHN</name>
<feature type="domain" description="Transglycosylase SLT" evidence="4">
    <location>
        <begin position="479"/>
        <end position="578"/>
    </location>
</feature>
<keyword evidence="5" id="KW-0326">Glycosidase</keyword>
<keyword evidence="5" id="KW-0378">Hydrolase</keyword>
<organism evidence="5 6">
    <name type="scientific">Sphingomicrobium lutaoense</name>
    <dbReference type="NCBI Taxonomy" id="515949"/>
    <lineage>
        <taxon>Bacteria</taxon>
        <taxon>Pseudomonadati</taxon>
        <taxon>Pseudomonadota</taxon>
        <taxon>Alphaproteobacteria</taxon>
        <taxon>Sphingomonadales</taxon>
        <taxon>Sphingomonadaceae</taxon>
        <taxon>Sphingomicrobium</taxon>
    </lineage>
</organism>
<dbReference type="GO" id="GO:0042597">
    <property type="term" value="C:periplasmic space"/>
    <property type="evidence" value="ECO:0007669"/>
    <property type="project" value="InterPro"/>
</dbReference>
<dbReference type="Gene3D" id="1.10.530.10">
    <property type="match status" value="1"/>
</dbReference>
<dbReference type="Proteomes" id="UP000578569">
    <property type="component" value="Unassembled WGS sequence"/>
</dbReference>
<dbReference type="GO" id="GO:0004553">
    <property type="term" value="F:hydrolase activity, hydrolyzing O-glycosyl compounds"/>
    <property type="evidence" value="ECO:0007669"/>
    <property type="project" value="InterPro"/>
</dbReference>
<dbReference type="RefSeq" id="WP_183932954.1">
    <property type="nucleotide sequence ID" value="NZ_JACICF010000001.1"/>
</dbReference>
<proteinExistence type="inferred from homology"/>
<evidence type="ECO:0000256" key="3">
    <source>
        <dbReference type="ARBA" id="ARBA00022729"/>
    </source>
</evidence>
<protein>
    <submittedName>
        <fullName evidence="5">Soluble lytic murein transglycosylase</fullName>
        <ecNumber evidence="5">3.2.1.-</ecNumber>
    </submittedName>
</protein>
<dbReference type="Gene3D" id="1.25.20.10">
    <property type="entry name" value="Bacterial muramidases"/>
    <property type="match status" value="1"/>
</dbReference>
<evidence type="ECO:0000256" key="1">
    <source>
        <dbReference type="ARBA" id="ARBA00007734"/>
    </source>
</evidence>
<evidence type="ECO:0000313" key="5">
    <source>
        <dbReference type="EMBL" id="MBB3763626.1"/>
    </source>
</evidence>
<keyword evidence="6" id="KW-1185">Reference proteome</keyword>
<dbReference type="EC" id="3.2.1.-" evidence="5"/>
<dbReference type="AlphaFoldDB" id="A0A839YX60"/>
<evidence type="ECO:0000259" key="4">
    <source>
        <dbReference type="Pfam" id="PF01464"/>
    </source>
</evidence>
<sequence>MATGAATVQAAQAPSVQSIDRAIAWWRALKDERSPRFVDAARFAIDYPDFPAVYSERGFDSIRLRAEKALSTSDDPSLIVEFFRLRAPQTGGGWAHLAYAYQRLGREAEALSAARQAWAHPGLGPMDESFIQARFGSQFTRKDHDARIDALLFDRKTDAALRLLSSASPERQAIDGARIALLRGDADANDRYNAVRNYVSRDAGLMMDRARYHRTNNNDGELQSLLAQPHQFTNRPADPERWYEMLLIGARGAEARGDYATAYNIARQIDDAFPPGEDMTLQPYGVRDHYTSLAWLAGQIALTRLNRPAEAASMFYRYANGGQSLQVHSKGMYWAGRASQVANNGQAANDYFAQAARSPEMFYGQLALERLGREIPVPQPMPVAKVHPNARAKFQSWMLPAATARLANSRSEQTQFVRALANAVESEDERILATQFAAQIDRPDLAVWIARSARNSGTDFYYREAFPIHPEGAPGGELWSLAHGITRQESSFDRAVVSHANAYGMMQLLPGTARDQARRSGLPWDAGRLTRDPAYNVRLGSDYFAMRLRQWDGNVPLALASYNAGYGRARQWVSQYGDPRSDGVDTLMWIENIPFSETRSYVQRVIENAAVYDRLNPYVPAYGSVHVSRHIGKPGRPG</sequence>
<comment type="similarity">
    <text evidence="1">Belongs to the transglycosylase Slt family.</text>
</comment>
<evidence type="ECO:0000256" key="2">
    <source>
        <dbReference type="ARBA" id="ARBA00009387"/>
    </source>
</evidence>
<comment type="caution">
    <text evidence="5">The sequence shown here is derived from an EMBL/GenBank/DDBJ whole genome shotgun (WGS) entry which is preliminary data.</text>
</comment>
<dbReference type="SUPFAM" id="SSF48435">
    <property type="entry name" value="Bacterial muramidases"/>
    <property type="match status" value="1"/>
</dbReference>
<dbReference type="PANTHER" id="PTHR37423">
    <property type="entry name" value="SOLUBLE LYTIC MUREIN TRANSGLYCOSYLASE-RELATED"/>
    <property type="match status" value="1"/>
</dbReference>
<evidence type="ECO:0000313" key="6">
    <source>
        <dbReference type="Proteomes" id="UP000578569"/>
    </source>
</evidence>
<dbReference type="InterPro" id="IPR008258">
    <property type="entry name" value="Transglycosylase_SLT_dom_1"/>
</dbReference>
<dbReference type="SUPFAM" id="SSF53955">
    <property type="entry name" value="Lysozyme-like"/>
    <property type="match status" value="1"/>
</dbReference>
<dbReference type="EMBL" id="JACICF010000001">
    <property type="protein sequence ID" value="MBB3763626.1"/>
    <property type="molecule type" value="Genomic_DNA"/>
</dbReference>
<dbReference type="Pfam" id="PF01464">
    <property type="entry name" value="SLT"/>
    <property type="match status" value="1"/>
</dbReference>
<dbReference type="PANTHER" id="PTHR37423:SF2">
    <property type="entry name" value="MEMBRANE-BOUND LYTIC MUREIN TRANSGLYCOSYLASE C"/>
    <property type="match status" value="1"/>
</dbReference>
<accession>A0A839YX60</accession>
<dbReference type="InterPro" id="IPR023346">
    <property type="entry name" value="Lysozyme-like_dom_sf"/>
</dbReference>
<reference evidence="5 6" key="1">
    <citation type="submission" date="2020-08" db="EMBL/GenBank/DDBJ databases">
        <title>Genomic Encyclopedia of Type Strains, Phase IV (KMG-IV): sequencing the most valuable type-strain genomes for metagenomic binning, comparative biology and taxonomic classification.</title>
        <authorList>
            <person name="Goeker M."/>
        </authorList>
    </citation>
    <scope>NUCLEOTIDE SEQUENCE [LARGE SCALE GENOMIC DNA]</scope>
    <source>
        <strain evidence="5 6">DSM 24194</strain>
    </source>
</reference>
<dbReference type="InterPro" id="IPR008939">
    <property type="entry name" value="Lytic_TGlycosylase_superhlx_U"/>
</dbReference>
<gene>
    <name evidence="5" type="ORF">FHS50_000649</name>
</gene>
<dbReference type="CDD" id="cd13401">
    <property type="entry name" value="Slt70-like"/>
    <property type="match status" value="1"/>
</dbReference>
<comment type="similarity">
    <text evidence="2">Belongs to the virb1 family.</text>
</comment>